<dbReference type="Proteomes" id="UP000187209">
    <property type="component" value="Unassembled WGS sequence"/>
</dbReference>
<accession>A0A1R2BJC7</accession>
<keyword evidence="1" id="KW-0175">Coiled coil</keyword>
<comment type="caution">
    <text evidence="2">The sequence shown here is derived from an EMBL/GenBank/DDBJ whole genome shotgun (WGS) entry which is preliminary data.</text>
</comment>
<evidence type="ECO:0000256" key="1">
    <source>
        <dbReference type="SAM" id="Coils"/>
    </source>
</evidence>
<feature type="coiled-coil region" evidence="1">
    <location>
        <begin position="261"/>
        <end position="321"/>
    </location>
</feature>
<keyword evidence="3" id="KW-1185">Reference proteome</keyword>
<proteinExistence type="predicted"/>
<dbReference type="AlphaFoldDB" id="A0A1R2BJC7"/>
<sequence>MLPGILESKSKYLSNRIKSENFIKIISKPTHRSVVDLNNTESRVKTTGISMISMMHNRLIETMSPKANILSESSLRLPEISVRQFNEKKVSEIIDKLDEVITPKPNLPDILLGEGKSSEIEMKAMSYLTFKISAKGRKCPLFIKIRQYEGEILSYTSLTNSRPGLNANIKKQTMNYHEVFDETATEFRSEFVFLGIKSLQDSSFKIHISFGKAKTIQDFRKISKELAYESPDISISEVISQKYQSPKNFIQENLKANNQVKEKTKNTSQQWKTRMEQVKKRKKSLEKAKKKKTYDSLSKKIKKLEEEAKRMERKVRKQELKLYCKDWMKILFFAVSLDVMKKSIRRKRTQTLIRIKLNQQVCIMQRFYKKNIASSSNPKAVANHTLKLYRKILIGWVKNDIKPKIIKVITTSAHTQLLFNSVSSYMEKILRVQRSFKRYMRKKKYRIATLRIQWIKCIDKTLYMKRSNNLRRKESLKYISIPSTTRESILLAFYAERWREFKNEIKTYTKQLTGNKMVNRMVVYPDFKFIPSDMIMENLIRKAITYKEKN</sequence>
<name>A0A1R2BJC7_9CILI</name>
<protein>
    <submittedName>
        <fullName evidence="2">Uncharacterized protein</fullName>
    </submittedName>
</protein>
<gene>
    <name evidence="2" type="ORF">SteCoe_23661</name>
</gene>
<reference evidence="2 3" key="1">
    <citation type="submission" date="2016-11" db="EMBL/GenBank/DDBJ databases">
        <title>The macronuclear genome of Stentor coeruleus: a giant cell with tiny introns.</title>
        <authorList>
            <person name="Slabodnick M."/>
            <person name="Ruby J.G."/>
            <person name="Reiff S.B."/>
            <person name="Swart E.C."/>
            <person name="Gosai S."/>
            <person name="Prabakaran S."/>
            <person name="Witkowska E."/>
            <person name="Larue G.E."/>
            <person name="Fisher S."/>
            <person name="Freeman R.M."/>
            <person name="Gunawardena J."/>
            <person name="Chu W."/>
            <person name="Stover N.A."/>
            <person name="Gregory B.D."/>
            <person name="Nowacki M."/>
            <person name="Derisi J."/>
            <person name="Roy S.W."/>
            <person name="Marshall W.F."/>
            <person name="Sood P."/>
        </authorList>
    </citation>
    <scope>NUCLEOTIDE SEQUENCE [LARGE SCALE GENOMIC DNA]</scope>
    <source>
        <strain evidence="2">WM001</strain>
    </source>
</reference>
<evidence type="ECO:0000313" key="2">
    <source>
        <dbReference type="EMBL" id="OMJ76887.1"/>
    </source>
</evidence>
<dbReference type="EMBL" id="MPUH01000606">
    <property type="protein sequence ID" value="OMJ76887.1"/>
    <property type="molecule type" value="Genomic_DNA"/>
</dbReference>
<dbReference type="OrthoDB" id="327594at2759"/>
<evidence type="ECO:0000313" key="3">
    <source>
        <dbReference type="Proteomes" id="UP000187209"/>
    </source>
</evidence>
<organism evidence="2 3">
    <name type="scientific">Stentor coeruleus</name>
    <dbReference type="NCBI Taxonomy" id="5963"/>
    <lineage>
        <taxon>Eukaryota</taxon>
        <taxon>Sar</taxon>
        <taxon>Alveolata</taxon>
        <taxon>Ciliophora</taxon>
        <taxon>Postciliodesmatophora</taxon>
        <taxon>Heterotrichea</taxon>
        <taxon>Heterotrichida</taxon>
        <taxon>Stentoridae</taxon>
        <taxon>Stentor</taxon>
    </lineage>
</organism>